<evidence type="ECO:0000256" key="6">
    <source>
        <dbReference type="ARBA" id="ARBA00022970"/>
    </source>
</evidence>
<comment type="subcellular location">
    <subcellularLocation>
        <location evidence="1 9">Cell membrane</location>
        <topology evidence="1 9">Multi-pass membrane protein</topology>
    </subcellularLocation>
</comment>
<proteinExistence type="inferred from homology"/>
<evidence type="ECO:0000313" key="11">
    <source>
        <dbReference type="Proteomes" id="UP000809829"/>
    </source>
</evidence>
<evidence type="ECO:0000256" key="1">
    <source>
        <dbReference type="ARBA" id="ARBA00004651"/>
    </source>
</evidence>
<dbReference type="Gene3D" id="1.20.1740.10">
    <property type="entry name" value="Amino acid/polyamine transporter I"/>
    <property type="match status" value="1"/>
</dbReference>
<evidence type="ECO:0000256" key="8">
    <source>
        <dbReference type="ARBA" id="ARBA00023136"/>
    </source>
</evidence>
<keyword evidence="6 9" id="KW-0029">Amino-acid transport</keyword>
<dbReference type="EMBL" id="JAFBFC010000004">
    <property type="protein sequence ID" value="MBM7703643.1"/>
    <property type="molecule type" value="Genomic_DNA"/>
</dbReference>
<feature type="transmembrane region" description="Helical" evidence="9">
    <location>
        <begin position="313"/>
        <end position="334"/>
    </location>
</feature>
<feature type="transmembrane region" description="Helical" evidence="9">
    <location>
        <begin position="234"/>
        <end position="254"/>
    </location>
</feature>
<sequence length="434" mass="46174">MKQLSKKDIVVIGFMLFALFFGAGNLIFPPFLGQEAGSHFWIAITGFVITGVGLPIIAIIAIASVKGGIQAISSRVHPLFGVIFTISLYLMIGPFMGIPRGANVAYEMGVVPFLSSPTSSSLTIFSIFFFILVYLLSLNPSKLVDRIGVILTPFLLGAIAFIGIGGLINLESSTLNEVSDKYAQSPFFTGFMEGYLTMDTIGALAFGIVIITAIKSKGVNDQTSIVQITAKAGIVAGIGLVTVYVVIGLIGVNMTSIQTFENGGQILTSAAQQFYGAPGVVLLGLTVGVACFTTCVGLVTACSQYFVTLWPRLSYKQTAFMLTIISGLIANIGLNEIISLSIPMLTVIYPLTIVLIVLTFLHKWFKGSPIVYITTLTSTGIISMYDGLKEAGLGKAVPLLQHLPLYSSGLGWWLPAVIGGLIGWTISTLIDAKR</sequence>
<comment type="caution">
    <text evidence="10">The sequence shown here is derived from an EMBL/GenBank/DDBJ whole genome shotgun (WGS) entry which is preliminary data.</text>
</comment>
<keyword evidence="7 9" id="KW-1133">Transmembrane helix</keyword>
<reference evidence="10 11" key="1">
    <citation type="submission" date="2021-01" db="EMBL/GenBank/DDBJ databases">
        <title>Genomic Encyclopedia of Type Strains, Phase IV (KMG-IV): sequencing the most valuable type-strain genomes for metagenomic binning, comparative biology and taxonomic classification.</title>
        <authorList>
            <person name="Goeker M."/>
        </authorList>
    </citation>
    <scope>NUCLEOTIDE SEQUENCE [LARGE SCALE GENOMIC DNA]</scope>
    <source>
        <strain evidence="10 11">DSM 104297</strain>
    </source>
</reference>
<feature type="transmembrane region" description="Helical" evidence="9">
    <location>
        <begin position="118"/>
        <end position="136"/>
    </location>
</feature>
<dbReference type="RefSeq" id="WP_205187600.1">
    <property type="nucleotide sequence ID" value="NZ_JAFBFC010000004.1"/>
</dbReference>
<feature type="transmembrane region" description="Helical" evidence="9">
    <location>
        <begin position="148"/>
        <end position="168"/>
    </location>
</feature>
<evidence type="ECO:0000256" key="5">
    <source>
        <dbReference type="ARBA" id="ARBA00022692"/>
    </source>
</evidence>
<feature type="transmembrane region" description="Helical" evidence="9">
    <location>
        <begin position="77"/>
        <end position="98"/>
    </location>
</feature>
<comment type="similarity">
    <text evidence="2 9">Belongs to the branched chain amino acid transporter family.</text>
</comment>
<dbReference type="NCBIfam" id="TIGR00796">
    <property type="entry name" value="livcs"/>
    <property type="match status" value="1"/>
</dbReference>
<feature type="transmembrane region" description="Helical" evidence="9">
    <location>
        <begin position="410"/>
        <end position="430"/>
    </location>
</feature>
<comment type="function">
    <text evidence="9">Component of the transport system for branched-chain amino acids.</text>
</comment>
<dbReference type="InterPro" id="IPR004685">
    <property type="entry name" value="Brnchd-chn_aa_trnsp_Livcs"/>
</dbReference>
<protein>
    <recommendedName>
        <fullName evidence="9">Branched-chain amino acid transport system carrier protein</fullName>
    </recommendedName>
</protein>
<keyword evidence="8 9" id="KW-0472">Membrane</keyword>
<dbReference type="Pfam" id="PF05525">
    <property type="entry name" value="Branch_AA_trans"/>
    <property type="match status" value="1"/>
</dbReference>
<feature type="transmembrane region" description="Helical" evidence="9">
    <location>
        <begin position="340"/>
        <end position="361"/>
    </location>
</feature>
<keyword evidence="3 9" id="KW-0813">Transport</keyword>
<feature type="transmembrane region" description="Helical" evidence="9">
    <location>
        <begin position="370"/>
        <end position="388"/>
    </location>
</feature>
<keyword evidence="11" id="KW-1185">Reference proteome</keyword>
<evidence type="ECO:0000256" key="9">
    <source>
        <dbReference type="RuleBase" id="RU362122"/>
    </source>
</evidence>
<evidence type="ECO:0000256" key="7">
    <source>
        <dbReference type="ARBA" id="ARBA00022989"/>
    </source>
</evidence>
<dbReference type="PANTHER" id="PTHR30588">
    <property type="entry name" value="BRANCHED-CHAIN AMINO ACID TRANSPORT SYSTEM 2 CARRIER PROTEIN"/>
    <property type="match status" value="1"/>
</dbReference>
<accession>A0ABS2QWI3</accession>
<evidence type="ECO:0000256" key="2">
    <source>
        <dbReference type="ARBA" id="ARBA00008540"/>
    </source>
</evidence>
<keyword evidence="4" id="KW-1003">Cell membrane</keyword>
<feature type="transmembrane region" description="Helical" evidence="9">
    <location>
        <begin position="40"/>
        <end position="65"/>
    </location>
</feature>
<keyword evidence="5 9" id="KW-0812">Transmembrane</keyword>
<gene>
    <name evidence="10" type="ORF">JOC83_002492</name>
</gene>
<evidence type="ECO:0000256" key="3">
    <source>
        <dbReference type="ARBA" id="ARBA00022448"/>
    </source>
</evidence>
<evidence type="ECO:0000256" key="4">
    <source>
        <dbReference type="ARBA" id="ARBA00022475"/>
    </source>
</evidence>
<feature type="transmembrane region" description="Helical" evidence="9">
    <location>
        <begin position="274"/>
        <end position="301"/>
    </location>
</feature>
<organism evidence="10 11">
    <name type="scientific">Priestia iocasae</name>
    <dbReference type="NCBI Taxonomy" id="2291674"/>
    <lineage>
        <taxon>Bacteria</taxon>
        <taxon>Bacillati</taxon>
        <taxon>Bacillota</taxon>
        <taxon>Bacilli</taxon>
        <taxon>Bacillales</taxon>
        <taxon>Bacillaceae</taxon>
        <taxon>Priestia</taxon>
    </lineage>
</organism>
<feature type="transmembrane region" description="Helical" evidence="9">
    <location>
        <begin position="195"/>
        <end position="214"/>
    </location>
</feature>
<dbReference type="Proteomes" id="UP000809829">
    <property type="component" value="Unassembled WGS sequence"/>
</dbReference>
<dbReference type="PANTHER" id="PTHR30588:SF0">
    <property type="entry name" value="BRANCHED-CHAIN AMINO ACID PERMEASE BRNQ"/>
    <property type="match status" value="1"/>
</dbReference>
<evidence type="ECO:0000313" key="10">
    <source>
        <dbReference type="EMBL" id="MBM7703643.1"/>
    </source>
</evidence>
<feature type="transmembrane region" description="Helical" evidence="9">
    <location>
        <begin position="9"/>
        <end position="28"/>
    </location>
</feature>
<name>A0ABS2QWI3_9BACI</name>